<dbReference type="EMBL" id="JAAXPG010000004">
    <property type="protein sequence ID" value="NKY97162.1"/>
    <property type="molecule type" value="Genomic_DNA"/>
</dbReference>
<dbReference type="InterPro" id="IPR027379">
    <property type="entry name" value="CLS_N"/>
</dbReference>
<feature type="transmembrane region" description="Helical" evidence="6">
    <location>
        <begin position="12"/>
        <end position="42"/>
    </location>
</feature>
<evidence type="ECO:0000259" key="7">
    <source>
        <dbReference type="Pfam" id="PF13396"/>
    </source>
</evidence>
<sequence>MITNLADRADTAVTWMSGTFGVILALVGLALLVLLLAAVISALVDRDTSAGGKLLWVIFILWFPLFGAIAWFVVGRKGHLNRFLGIDKGKARHTIPASVGQHSDAPPHRNGLSHA</sequence>
<evidence type="ECO:0000313" key="8">
    <source>
        <dbReference type="EMBL" id="NKY97162.1"/>
    </source>
</evidence>
<evidence type="ECO:0000256" key="4">
    <source>
        <dbReference type="ARBA" id="ARBA00022989"/>
    </source>
</evidence>
<evidence type="ECO:0000256" key="6">
    <source>
        <dbReference type="SAM" id="Phobius"/>
    </source>
</evidence>
<proteinExistence type="predicted"/>
<comment type="caution">
    <text evidence="8">The sequence shown here is derived from an EMBL/GenBank/DDBJ whole genome shotgun (WGS) entry which is preliminary data.</text>
</comment>
<evidence type="ECO:0000256" key="3">
    <source>
        <dbReference type="ARBA" id="ARBA00022692"/>
    </source>
</evidence>
<evidence type="ECO:0000256" key="5">
    <source>
        <dbReference type="ARBA" id="ARBA00023136"/>
    </source>
</evidence>
<reference evidence="8 9" key="1">
    <citation type="submission" date="2020-04" db="EMBL/GenBank/DDBJ databases">
        <title>MicrobeNet Type strains.</title>
        <authorList>
            <person name="Nicholson A.C."/>
        </authorList>
    </citation>
    <scope>NUCLEOTIDE SEQUENCE [LARGE SCALE GENOMIC DNA]</scope>
    <source>
        <strain evidence="8 9">ATCC 23612</strain>
    </source>
</reference>
<gene>
    <name evidence="8" type="ORF">HGB44_05675</name>
</gene>
<comment type="subcellular location">
    <subcellularLocation>
        <location evidence="1">Cell membrane</location>
        <topology evidence="1">Multi-pass membrane protein</topology>
    </subcellularLocation>
</comment>
<keyword evidence="9" id="KW-1185">Reference proteome</keyword>
<keyword evidence="5 6" id="KW-0472">Membrane</keyword>
<name>A0A7X6RPF6_9ACTN</name>
<dbReference type="Pfam" id="PF13396">
    <property type="entry name" value="PLDc_N"/>
    <property type="match status" value="1"/>
</dbReference>
<feature type="domain" description="Cardiolipin synthase N-terminal" evidence="7">
    <location>
        <begin position="33"/>
        <end position="76"/>
    </location>
</feature>
<accession>A0A7X6RPF6</accession>
<keyword evidence="3 6" id="KW-0812">Transmembrane</keyword>
<evidence type="ECO:0000313" key="9">
    <source>
        <dbReference type="Proteomes" id="UP000553209"/>
    </source>
</evidence>
<evidence type="ECO:0000256" key="1">
    <source>
        <dbReference type="ARBA" id="ARBA00004651"/>
    </source>
</evidence>
<dbReference type="Proteomes" id="UP000553209">
    <property type="component" value="Unassembled WGS sequence"/>
</dbReference>
<dbReference type="GO" id="GO:0005886">
    <property type="term" value="C:plasma membrane"/>
    <property type="evidence" value="ECO:0007669"/>
    <property type="project" value="UniProtKB-SubCell"/>
</dbReference>
<keyword evidence="2" id="KW-1003">Cell membrane</keyword>
<feature type="transmembrane region" description="Helical" evidence="6">
    <location>
        <begin position="54"/>
        <end position="74"/>
    </location>
</feature>
<dbReference type="RefSeq" id="WP_061080840.1">
    <property type="nucleotide sequence ID" value="NZ_JAAXPG010000004.1"/>
</dbReference>
<keyword evidence="4 6" id="KW-1133">Transmembrane helix</keyword>
<dbReference type="AlphaFoldDB" id="A0A7X6RPF6"/>
<evidence type="ECO:0000256" key="2">
    <source>
        <dbReference type="ARBA" id="ARBA00022475"/>
    </source>
</evidence>
<protein>
    <submittedName>
        <fullName evidence="8">PLDc_N domain-containing protein</fullName>
    </submittedName>
</protein>
<organism evidence="8 9">
    <name type="scientific">Nocardiopsis alborubida</name>
    <dbReference type="NCBI Taxonomy" id="146802"/>
    <lineage>
        <taxon>Bacteria</taxon>
        <taxon>Bacillati</taxon>
        <taxon>Actinomycetota</taxon>
        <taxon>Actinomycetes</taxon>
        <taxon>Streptosporangiales</taxon>
        <taxon>Nocardiopsidaceae</taxon>
        <taxon>Nocardiopsis</taxon>
    </lineage>
</organism>